<evidence type="ECO:0000313" key="3">
    <source>
        <dbReference type="EMBL" id="KAL0306015.1"/>
    </source>
</evidence>
<gene>
    <name evidence="3" type="ORF">Sradi_6018800</name>
</gene>
<dbReference type="SUPFAM" id="SSF54001">
    <property type="entry name" value="Cysteine proteinases"/>
    <property type="match status" value="1"/>
</dbReference>
<feature type="region of interest" description="Disordered" evidence="1">
    <location>
        <begin position="276"/>
        <end position="296"/>
    </location>
</feature>
<dbReference type="Gene3D" id="3.90.70.10">
    <property type="entry name" value="Cysteine proteinases"/>
    <property type="match status" value="1"/>
</dbReference>
<dbReference type="GO" id="GO:0016579">
    <property type="term" value="P:protein deubiquitination"/>
    <property type="evidence" value="ECO:0007669"/>
    <property type="project" value="InterPro"/>
</dbReference>
<accession>A0AAW2KGA3</accession>
<feature type="region of interest" description="Disordered" evidence="1">
    <location>
        <begin position="1"/>
        <end position="98"/>
    </location>
</feature>
<feature type="compositionally biased region" description="Acidic residues" evidence="1">
    <location>
        <begin position="78"/>
        <end position="89"/>
    </location>
</feature>
<protein>
    <submittedName>
        <fullName evidence="3">U4/U6.U5 tri-snRNP-associated protein 2</fullName>
    </submittedName>
</protein>
<dbReference type="EMBL" id="JACGWJ010000028">
    <property type="protein sequence ID" value="KAL0306015.1"/>
    <property type="molecule type" value="Genomic_DNA"/>
</dbReference>
<dbReference type="PANTHER" id="PTHR21646">
    <property type="entry name" value="UBIQUITIN CARBOXYL-TERMINAL HYDROLASE"/>
    <property type="match status" value="1"/>
</dbReference>
<dbReference type="PANTHER" id="PTHR21646:SF16">
    <property type="entry name" value="U4_U6.U5 TRI-SNRNP-ASSOCIATED PROTEIN 2"/>
    <property type="match status" value="1"/>
</dbReference>
<sequence>MKTKREDSENAADEDGVAKRQKLTEESSPQLAFENPILSLASYDDDEEEEDEDRRDGNRGKPVNNGRKEDGNGHNYSEDDDDDEEDEESSVGQGKRSRAIEVRRDCPYLDTVIDRFSREQVEQLDRNRQWSRALDGSDYLPGMVGLNNIKETDFVNVTIQSLMRVTPLRNFFLIPGNYIHCKSQLVLRFGELTRKIWHARNFKGQVSPHEFLQAVMKASKKRFRIGAQSDPVEFMSWLLNTLHGDLKSLKKGSSIIHQCFQGELEVVKEIHSKHIAEKKENGDNQNNENGDDGGTEAHKVMTETSKMPFLMLGLDLPPPPLFKDIMEKNIIPQVPLFNILKKFDGETVTEVVRPRIARMRYRVTKLPQYLILHMRRFTKNNFFVEKNPTLVNFPVKNLELKDYIPLPAPNDNEKLRSKYDLIANIVHDGKPGEGSYRVFVQRKSEELWYEMQDLHVSETLPQMVALSEAYMQIYEQQQ</sequence>
<dbReference type="InterPro" id="IPR038765">
    <property type="entry name" value="Papain-like_cys_pep_sf"/>
</dbReference>
<dbReference type="InterPro" id="IPR028889">
    <property type="entry name" value="USP"/>
</dbReference>
<dbReference type="InterPro" id="IPR001394">
    <property type="entry name" value="Peptidase_C19_UCH"/>
</dbReference>
<dbReference type="PROSITE" id="PS50235">
    <property type="entry name" value="USP_3"/>
    <property type="match status" value="1"/>
</dbReference>
<name>A0AAW2KGA3_SESRA</name>
<dbReference type="AlphaFoldDB" id="A0AAW2KGA3"/>
<comment type="caution">
    <text evidence="3">The sequence shown here is derived from an EMBL/GenBank/DDBJ whole genome shotgun (WGS) entry which is preliminary data.</text>
</comment>
<dbReference type="Pfam" id="PF00443">
    <property type="entry name" value="UCH"/>
    <property type="match status" value="1"/>
</dbReference>
<dbReference type="InterPro" id="IPR050185">
    <property type="entry name" value="Ub_carboxyl-term_hydrolase"/>
</dbReference>
<feature type="domain" description="USP" evidence="2">
    <location>
        <begin position="144"/>
        <end position="477"/>
    </location>
</feature>
<feature type="compositionally biased region" description="Acidic residues" evidence="1">
    <location>
        <begin position="43"/>
        <end position="53"/>
    </location>
</feature>
<proteinExistence type="predicted"/>
<reference evidence="3" key="2">
    <citation type="journal article" date="2024" name="Plant">
        <title>Genomic evolution and insights into agronomic trait innovations of Sesamum species.</title>
        <authorList>
            <person name="Miao H."/>
            <person name="Wang L."/>
            <person name="Qu L."/>
            <person name="Liu H."/>
            <person name="Sun Y."/>
            <person name="Le M."/>
            <person name="Wang Q."/>
            <person name="Wei S."/>
            <person name="Zheng Y."/>
            <person name="Lin W."/>
            <person name="Duan Y."/>
            <person name="Cao H."/>
            <person name="Xiong S."/>
            <person name="Wang X."/>
            <person name="Wei L."/>
            <person name="Li C."/>
            <person name="Ma Q."/>
            <person name="Ju M."/>
            <person name="Zhao R."/>
            <person name="Li G."/>
            <person name="Mu C."/>
            <person name="Tian Q."/>
            <person name="Mei H."/>
            <person name="Zhang T."/>
            <person name="Gao T."/>
            <person name="Zhang H."/>
        </authorList>
    </citation>
    <scope>NUCLEOTIDE SEQUENCE</scope>
    <source>
        <strain evidence="3">G02</strain>
    </source>
</reference>
<evidence type="ECO:0000256" key="1">
    <source>
        <dbReference type="SAM" id="MobiDB-lite"/>
    </source>
</evidence>
<reference evidence="3" key="1">
    <citation type="submission" date="2020-06" db="EMBL/GenBank/DDBJ databases">
        <authorList>
            <person name="Li T."/>
            <person name="Hu X."/>
            <person name="Zhang T."/>
            <person name="Song X."/>
            <person name="Zhang H."/>
            <person name="Dai N."/>
            <person name="Sheng W."/>
            <person name="Hou X."/>
            <person name="Wei L."/>
        </authorList>
    </citation>
    <scope>NUCLEOTIDE SEQUENCE</scope>
    <source>
        <strain evidence="3">G02</strain>
        <tissue evidence="3">Leaf</tissue>
    </source>
</reference>
<dbReference type="GO" id="GO:0004843">
    <property type="term" value="F:cysteine-type deubiquitinase activity"/>
    <property type="evidence" value="ECO:0007669"/>
    <property type="project" value="InterPro"/>
</dbReference>
<organism evidence="3">
    <name type="scientific">Sesamum radiatum</name>
    <name type="common">Black benniseed</name>
    <dbReference type="NCBI Taxonomy" id="300843"/>
    <lineage>
        <taxon>Eukaryota</taxon>
        <taxon>Viridiplantae</taxon>
        <taxon>Streptophyta</taxon>
        <taxon>Embryophyta</taxon>
        <taxon>Tracheophyta</taxon>
        <taxon>Spermatophyta</taxon>
        <taxon>Magnoliopsida</taxon>
        <taxon>eudicotyledons</taxon>
        <taxon>Gunneridae</taxon>
        <taxon>Pentapetalae</taxon>
        <taxon>asterids</taxon>
        <taxon>lamiids</taxon>
        <taxon>Lamiales</taxon>
        <taxon>Pedaliaceae</taxon>
        <taxon>Sesamum</taxon>
    </lineage>
</organism>
<evidence type="ECO:0000259" key="2">
    <source>
        <dbReference type="PROSITE" id="PS50235"/>
    </source>
</evidence>
<feature type="compositionally biased region" description="Basic and acidic residues" evidence="1">
    <location>
        <begin position="16"/>
        <end position="25"/>
    </location>
</feature>